<gene>
    <name evidence="2" type="ORF">DPMN_078370</name>
</gene>
<name>A0A9D4BQF8_DREPO</name>
<organism evidence="2 3">
    <name type="scientific">Dreissena polymorpha</name>
    <name type="common">Zebra mussel</name>
    <name type="synonym">Mytilus polymorpha</name>
    <dbReference type="NCBI Taxonomy" id="45954"/>
    <lineage>
        <taxon>Eukaryota</taxon>
        <taxon>Metazoa</taxon>
        <taxon>Spiralia</taxon>
        <taxon>Lophotrochozoa</taxon>
        <taxon>Mollusca</taxon>
        <taxon>Bivalvia</taxon>
        <taxon>Autobranchia</taxon>
        <taxon>Heteroconchia</taxon>
        <taxon>Euheterodonta</taxon>
        <taxon>Imparidentia</taxon>
        <taxon>Neoheterodontei</taxon>
        <taxon>Myida</taxon>
        <taxon>Dreissenoidea</taxon>
        <taxon>Dreissenidae</taxon>
        <taxon>Dreissena</taxon>
    </lineage>
</organism>
<dbReference type="SUPFAM" id="SSF56219">
    <property type="entry name" value="DNase I-like"/>
    <property type="match status" value="1"/>
</dbReference>
<evidence type="ECO:0000259" key="1">
    <source>
        <dbReference type="Pfam" id="PF14529"/>
    </source>
</evidence>
<reference evidence="2" key="2">
    <citation type="submission" date="2020-11" db="EMBL/GenBank/DDBJ databases">
        <authorList>
            <person name="McCartney M.A."/>
            <person name="Auch B."/>
            <person name="Kono T."/>
            <person name="Mallez S."/>
            <person name="Becker A."/>
            <person name="Gohl D.M."/>
            <person name="Silverstein K.A.T."/>
            <person name="Koren S."/>
            <person name="Bechman K.B."/>
            <person name="Herman A."/>
            <person name="Abrahante J.E."/>
            <person name="Garbe J."/>
        </authorList>
    </citation>
    <scope>NUCLEOTIDE SEQUENCE</scope>
    <source>
        <strain evidence="2">Duluth1</strain>
        <tissue evidence="2">Whole animal</tissue>
    </source>
</reference>
<evidence type="ECO:0000313" key="3">
    <source>
        <dbReference type="Proteomes" id="UP000828390"/>
    </source>
</evidence>
<dbReference type="InterPro" id="IPR036691">
    <property type="entry name" value="Endo/exonu/phosph_ase_sf"/>
</dbReference>
<dbReference type="AlphaFoldDB" id="A0A9D4BQF8"/>
<dbReference type="Pfam" id="PF14529">
    <property type="entry name" value="Exo_endo_phos_2"/>
    <property type="match status" value="1"/>
</dbReference>
<dbReference type="Proteomes" id="UP000828390">
    <property type="component" value="Unassembled WGS sequence"/>
</dbReference>
<sequence length="189" mass="22198">MGDFNGKSQEWHNSRIDEHGRILEDLLTECNLVTHNDGQATRRNSTSVIDLIITSSRLTTYVKTCDTLTHEAERSDHIALVCNIEIDTCTTQTTPRTFRPIKKVDWKAWREETEEKYKEWLSTSHTELEETYRSFSLILETSRDKIIPEKAISKKKKIRPCWWKEDISLAKKTPQLLSKKLQNKKYTKQ</sequence>
<comment type="caution">
    <text evidence="2">The sequence shown here is derived from an EMBL/GenBank/DDBJ whole genome shotgun (WGS) entry which is preliminary data.</text>
</comment>
<dbReference type="EMBL" id="JAIWYP010000015">
    <property type="protein sequence ID" value="KAH3703336.1"/>
    <property type="molecule type" value="Genomic_DNA"/>
</dbReference>
<proteinExistence type="predicted"/>
<dbReference type="InterPro" id="IPR005135">
    <property type="entry name" value="Endo/exonuclease/phosphatase"/>
</dbReference>
<dbReference type="GO" id="GO:0003824">
    <property type="term" value="F:catalytic activity"/>
    <property type="evidence" value="ECO:0007669"/>
    <property type="project" value="InterPro"/>
</dbReference>
<feature type="domain" description="Endonuclease/exonuclease/phosphatase" evidence="1">
    <location>
        <begin position="1"/>
        <end position="79"/>
    </location>
</feature>
<evidence type="ECO:0000313" key="2">
    <source>
        <dbReference type="EMBL" id="KAH3703336.1"/>
    </source>
</evidence>
<reference evidence="2" key="1">
    <citation type="journal article" date="2019" name="bioRxiv">
        <title>The Genome of the Zebra Mussel, Dreissena polymorpha: A Resource for Invasive Species Research.</title>
        <authorList>
            <person name="McCartney M.A."/>
            <person name="Auch B."/>
            <person name="Kono T."/>
            <person name="Mallez S."/>
            <person name="Zhang Y."/>
            <person name="Obille A."/>
            <person name="Becker A."/>
            <person name="Abrahante J.E."/>
            <person name="Garbe J."/>
            <person name="Badalamenti J.P."/>
            <person name="Herman A."/>
            <person name="Mangelson H."/>
            <person name="Liachko I."/>
            <person name="Sullivan S."/>
            <person name="Sone E.D."/>
            <person name="Koren S."/>
            <person name="Silverstein K.A.T."/>
            <person name="Beckman K.B."/>
            <person name="Gohl D.M."/>
        </authorList>
    </citation>
    <scope>NUCLEOTIDE SEQUENCE</scope>
    <source>
        <strain evidence="2">Duluth1</strain>
        <tissue evidence="2">Whole animal</tissue>
    </source>
</reference>
<protein>
    <recommendedName>
        <fullName evidence="1">Endonuclease/exonuclease/phosphatase domain-containing protein</fullName>
    </recommendedName>
</protein>
<dbReference type="Gene3D" id="3.60.10.10">
    <property type="entry name" value="Endonuclease/exonuclease/phosphatase"/>
    <property type="match status" value="1"/>
</dbReference>
<accession>A0A9D4BQF8</accession>
<keyword evidence="3" id="KW-1185">Reference proteome</keyword>